<dbReference type="InterPro" id="IPR036188">
    <property type="entry name" value="FAD/NAD-bd_sf"/>
</dbReference>
<evidence type="ECO:0000256" key="6">
    <source>
        <dbReference type="ARBA" id="ARBA00023027"/>
    </source>
</evidence>
<gene>
    <name evidence="10" type="ORF">SYNPS1DRAFT_25409</name>
</gene>
<keyword evidence="6" id="KW-0520">NAD</keyword>
<feature type="non-terminal residue" evidence="10">
    <location>
        <position position="1"/>
    </location>
</feature>
<dbReference type="OrthoDB" id="3244603at2759"/>
<dbReference type="AlphaFoldDB" id="A0A4P9YS40"/>
<dbReference type="PRINTS" id="PR00368">
    <property type="entry name" value="FADPNR"/>
</dbReference>
<evidence type="ECO:0000259" key="9">
    <source>
        <dbReference type="Pfam" id="PF07992"/>
    </source>
</evidence>
<sequence>IYNEQHPFEQPSPGDDKKTLVILGTGWGATSLLKSLKTENYNVIVVSPKNYFLFTPLLPSCTVGTPIRYITRHKKAAVQVLEGECTYIDPVSRTITVEDNSEIRGNVTSATIPFDYLVVAVGAENQTFGIPGVAEHACFLKEIWDAKKIRGRLMDCIETAAFAGQTEDEIQRLLHMVVVGGGPTGVEYAAELHDFITEDLAVWYPDIAGKVKITLVEALPNVLPSFSKQLIEYTESTFKENKINILTKTKVKGVDQKHIVVEDANGQTTEIPYGLLVWATGNTSRAVVRKLMAALPNEQKQRQGKYLASVFNKLAKNEEQKGVKVTDLKPFHYSHYGSLA</sequence>
<dbReference type="InterPro" id="IPR023753">
    <property type="entry name" value="FAD/NAD-binding_dom"/>
</dbReference>
<comment type="catalytic activity">
    <reaction evidence="7">
        <text>a quinone + NADH + H(+) = a quinol + NAD(+)</text>
        <dbReference type="Rhea" id="RHEA:46160"/>
        <dbReference type="ChEBI" id="CHEBI:15378"/>
        <dbReference type="ChEBI" id="CHEBI:24646"/>
        <dbReference type="ChEBI" id="CHEBI:57540"/>
        <dbReference type="ChEBI" id="CHEBI:57945"/>
        <dbReference type="ChEBI" id="CHEBI:132124"/>
        <dbReference type="EC" id="1.6.5.9"/>
    </reaction>
</comment>
<dbReference type="EC" id="1.6.5.9" evidence="2"/>
<evidence type="ECO:0000256" key="7">
    <source>
        <dbReference type="ARBA" id="ARBA00047599"/>
    </source>
</evidence>
<keyword evidence="5" id="KW-0560">Oxidoreductase</keyword>
<evidence type="ECO:0000256" key="5">
    <source>
        <dbReference type="ARBA" id="ARBA00023002"/>
    </source>
</evidence>
<evidence type="ECO:0000313" key="11">
    <source>
        <dbReference type="Proteomes" id="UP000278143"/>
    </source>
</evidence>
<evidence type="ECO:0000256" key="3">
    <source>
        <dbReference type="ARBA" id="ARBA00022630"/>
    </source>
</evidence>
<dbReference type="Gene3D" id="3.50.50.100">
    <property type="match status" value="1"/>
</dbReference>
<evidence type="ECO:0000256" key="1">
    <source>
        <dbReference type="ARBA" id="ARBA00005272"/>
    </source>
</evidence>
<dbReference type="EMBL" id="KZ991739">
    <property type="protein sequence ID" value="RKP22733.1"/>
    <property type="molecule type" value="Genomic_DNA"/>
</dbReference>
<organism evidence="10 11">
    <name type="scientific">Syncephalis pseudoplumigaleata</name>
    <dbReference type="NCBI Taxonomy" id="1712513"/>
    <lineage>
        <taxon>Eukaryota</taxon>
        <taxon>Fungi</taxon>
        <taxon>Fungi incertae sedis</taxon>
        <taxon>Zoopagomycota</taxon>
        <taxon>Zoopagomycotina</taxon>
        <taxon>Zoopagomycetes</taxon>
        <taxon>Zoopagales</taxon>
        <taxon>Piptocephalidaceae</taxon>
        <taxon>Syncephalis</taxon>
    </lineage>
</organism>
<name>A0A4P9YS40_9FUNG</name>
<protein>
    <recommendedName>
        <fullName evidence="2">NADH:ubiquinone reductase (non-electrogenic)</fullName>
        <ecNumber evidence="2">1.6.5.9</ecNumber>
    </recommendedName>
</protein>
<comment type="catalytic activity">
    <reaction evidence="8">
        <text>a ubiquinone + NADH + H(+) = a ubiquinol + NAD(+)</text>
        <dbReference type="Rhea" id="RHEA:23152"/>
        <dbReference type="Rhea" id="RHEA-COMP:9565"/>
        <dbReference type="Rhea" id="RHEA-COMP:9566"/>
        <dbReference type="ChEBI" id="CHEBI:15378"/>
        <dbReference type="ChEBI" id="CHEBI:16389"/>
        <dbReference type="ChEBI" id="CHEBI:17976"/>
        <dbReference type="ChEBI" id="CHEBI:57540"/>
        <dbReference type="ChEBI" id="CHEBI:57945"/>
    </reaction>
</comment>
<evidence type="ECO:0000256" key="2">
    <source>
        <dbReference type="ARBA" id="ARBA00012637"/>
    </source>
</evidence>
<evidence type="ECO:0000256" key="8">
    <source>
        <dbReference type="ARBA" id="ARBA00049010"/>
    </source>
</evidence>
<dbReference type="Proteomes" id="UP000278143">
    <property type="component" value="Unassembled WGS sequence"/>
</dbReference>
<dbReference type="PANTHER" id="PTHR43706:SF47">
    <property type="entry name" value="EXTERNAL NADH-UBIQUINONE OXIDOREDUCTASE 1, MITOCHONDRIAL-RELATED"/>
    <property type="match status" value="1"/>
</dbReference>
<dbReference type="SUPFAM" id="SSF51905">
    <property type="entry name" value="FAD/NAD(P)-binding domain"/>
    <property type="match status" value="2"/>
</dbReference>
<proteinExistence type="inferred from homology"/>
<accession>A0A4P9YS40</accession>
<dbReference type="GO" id="GO:0005739">
    <property type="term" value="C:mitochondrion"/>
    <property type="evidence" value="ECO:0007669"/>
    <property type="project" value="TreeGrafter"/>
</dbReference>
<keyword evidence="3" id="KW-0285">Flavoprotein</keyword>
<keyword evidence="4" id="KW-0274">FAD</keyword>
<dbReference type="InterPro" id="IPR045024">
    <property type="entry name" value="NDH-2"/>
</dbReference>
<evidence type="ECO:0000256" key="4">
    <source>
        <dbReference type="ARBA" id="ARBA00022827"/>
    </source>
</evidence>
<keyword evidence="11" id="KW-1185">Reference proteome</keyword>
<dbReference type="PANTHER" id="PTHR43706">
    <property type="entry name" value="NADH DEHYDROGENASE"/>
    <property type="match status" value="1"/>
</dbReference>
<evidence type="ECO:0000313" key="10">
    <source>
        <dbReference type="EMBL" id="RKP22733.1"/>
    </source>
</evidence>
<feature type="domain" description="FAD/NAD(P)-binding" evidence="9">
    <location>
        <begin position="19"/>
        <end position="285"/>
    </location>
</feature>
<dbReference type="Pfam" id="PF07992">
    <property type="entry name" value="Pyr_redox_2"/>
    <property type="match status" value="1"/>
</dbReference>
<dbReference type="GO" id="GO:0050136">
    <property type="term" value="F:NADH dehydrogenase (quinone) (non-electrogenic) activity"/>
    <property type="evidence" value="ECO:0007669"/>
    <property type="project" value="UniProtKB-EC"/>
</dbReference>
<reference evidence="11" key="1">
    <citation type="journal article" date="2018" name="Nat. Microbiol.">
        <title>Leveraging single-cell genomics to expand the fungal tree of life.</title>
        <authorList>
            <person name="Ahrendt S.R."/>
            <person name="Quandt C.A."/>
            <person name="Ciobanu D."/>
            <person name="Clum A."/>
            <person name="Salamov A."/>
            <person name="Andreopoulos B."/>
            <person name="Cheng J.F."/>
            <person name="Woyke T."/>
            <person name="Pelin A."/>
            <person name="Henrissat B."/>
            <person name="Reynolds N.K."/>
            <person name="Benny G.L."/>
            <person name="Smith M.E."/>
            <person name="James T.Y."/>
            <person name="Grigoriev I.V."/>
        </authorList>
    </citation>
    <scope>NUCLEOTIDE SEQUENCE [LARGE SCALE GENOMIC DNA]</scope>
    <source>
        <strain evidence="11">Benny S71-1</strain>
    </source>
</reference>
<comment type="similarity">
    <text evidence="1">Belongs to the NADH dehydrogenase family.</text>
</comment>